<keyword evidence="3" id="KW-1185">Reference proteome</keyword>
<reference evidence="2" key="2">
    <citation type="submission" date="2022-01" db="EMBL/GenBank/DDBJ databases">
        <authorList>
            <person name="Yamashiro T."/>
            <person name="Shiraishi A."/>
            <person name="Satake H."/>
            <person name="Nakayama K."/>
        </authorList>
    </citation>
    <scope>NUCLEOTIDE SEQUENCE</scope>
</reference>
<evidence type="ECO:0000313" key="3">
    <source>
        <dbReference type="Proteomes" id="UP001151760"/>
    </source>
</evidence>
<organism evidence="2 3">
    <name type="scientific">Tanacetum coccineum</name>
    <dbReference type="NCBI Taxonomy" id="301880"/>
    <lineage>
        <taxon>Eukaryota</taxon>
        <taxon>Viridiplantae</taxon>
        <taxon>Streptophyta</taxon>
        <taxon>Embryophyta</taxon>
        <taxon>Tracheophyta</taxon>
        <taxon>Spermatophyta</taxon>
        <taxon>Magnoliopsida</taxon>
        <taxon>eudicotyledons</taxon>
        <taxon>Gunneridae</taxon>
        <taxon>Pentapetalae</taxon>
        <taxon>asterids</taxon>
        <taxon>campanulids</taxon>
        <taxon>Asterales</taxon>
        <taxon>Asteraceae</taxon>
        <taxon>Asteroideae</taxon>
        <taxon>Anthemideae</taxon>
        <taxon>Anthemidinae</taxon>
        <taxon>Tanacetum</taxon>
    </lineage>
</organism>
<dbReference type="Proteomes" id="UP001151760">
    <property type="component" value="Unassembled WGS sequence"/>
</dbReference>
<gene>
    <name evidence="2" type="ORF">Tco_0749631</name>
</gene>
<reference evidence="2" key="1">
    <citation type="journal article" date="2022" name="Int. J. Mol. Sci.">
        <title>Draft Genome of Tanacetum Coccineum: Genomic Comparison of Closely Related Tanacetum-Family Plants.</title>
        <authorList>
            <person name="Yamashiro T."/>
            <person name="Shiraishi A."/>
            <person name="Nakayama K."/>
            <person name="Satake H."/>
        </authorList>
    </citation>
    <scope>NUCLEOTIDE SEQUENCE</scope>
</reference>
<feature type="region of interest" description="Disordered" evidence="1">
    <location>
        <begin position="58"/>
        <end position="85"/>
    </location>
</feature>
<evidence type="ECO:0000256" key="1">
    <source>
        <dbReference type="SAM" id="MobiDB-lite"/>
    </source>
</evidence>
<evidence type="ECO:0000313" key="2">
    <source>
        <dbReference type="EMBL" id="GJS83090.1"/>
    </source>
</evidence>
<name>A0ABQ4Z000_9ASTR</name>
<accession>A0ABQ4Z000</accession>
<dbReference type="EMBL" id="BQNB010010874">
    <property type="protein sequence ID" value="GJS83090.1"/>
    <property type="molecule type" value="Genomic_DNA"/>
</dbReference>
<protein>
    <submittedName>
        <fullName evidence="2">Uncharacterized protein</fullName>
    </submittedName>
</protein>
<feature type="region of interest" description="Disordered" evidence="1">
    <location>
        <begin position="1"/>
        <end position="38"/>
    </location>
</feature>
<proteinExistence type="predicted"/>
<sequence length="477" mass="53648">MSNDKNPIAAGTGNRPPMSLAPGKKTNSENAEHRLKSILSQGKEGDCYKCRGEGMLQGSAKNQRERQDSKYFKDQDAAHGKQRKGSVNYQLSHDMLQEEQSGLCVGVRVMIIRLCFHQLELERRAKVVPMRKKPKNASQDLHKDILGRSNPRYGKKAPIINASNTWDTDETLASAEVSMAKMKGKPGHVRPENGFFEKLNALKFVPQLELSREHVYWLPANEIASQAYLIAECLERDICSIVLYSDVAVTPSSNCALDGLKVEYVSLKRRYDELSRANTPSIVDFNFCDTQSACSWNLQLRPQWKPTRRHFSLYEMHPLTRIMEPSAETLALSPSVSSSAQITMISRFPDCKFCDPQSGSKGISGRTPHFCDGGLEVAFRLAFVSHPQLNGYDESTQGFITTNLYCISMNDMLSAFNSLLAYKSHLPTKYFSWKRAFTSVLHTERGLSNVGNRTLMEDVSFYANLYVKAPLFLGLKM</sequence>
<feature type="compositionally biased region" description="Basic and acidic residues" evidence="1">
    <location>
        <begin position="26"/>
        <end position="35"/>
    </location>
</feature>
<comment type="caution">
    <text evidence="2">The sequence shown here is derived from an EMBL/GenBank/DDBJ whole genome shotgun (WGS) entry which is preliminary data.</text>
</comment>
<feature type="compositionally biased region" description="Basic and acidic residues" evidence="1">
    <location>
        <begin position="62"/>
        <end position="79"/>
    </location>
</feature>